<evidence type="ECO:0000313" key="11">
    <source>
        <dbReference type="EMBL" id="KAE8388426.1"/>
    </source>
</evidence>
<sequence length="684" mass="75772">MTSLAPLDPINVNGSDRGKKVAYFYDSDVGNYAYVSGHPMKPHRIRMTHSLVMNYGLYKKMEIYRAKPASKYEMTQFHTDEYIDFLSKVTPDNMDSFAKEQSKYNVGDDCPVFDGLFEFCGISAGGSMEGAARLNRNKCDIAVNWAGGLHHAKKSEASGFCYVNDIVLGILELLRFKQRVLYVDIDVHHGDGVEEAFYTTDRVMTVSFHKYGEYFPGTGELRDIGVGQGKYYAVNFPLRDGIDDVSYKSIFEPVIKSVMEWYRPEAVVLQCGGDSLSGDRLGCFNLSMRGHANCVNFIKSFNLPTLILGGGGYTMRNVARTWAFETGILVGDPLGSDLPYNDYYEYFAPDYELDVRPSNMDNANTKEYLDKIRVQVVENLKRTSFAPSVQMTDVPRDPLVEGMDDEADAILDDLDEDENKDKRFTKRRFDQYVEKPGELSDSEDEEENAANGIRRQPNALKRRDHVNYRNLDVDSGLESGIATPAEASSVPDDDMDTTADAKMGDAPLTETEAPATPSIAEAPSRAEEASATEQTEMAIDGQEQTALSAPISRQPSPKAQDEDTAMEDADEAAPETEQQEQPVVPSEAQVEEKQPAEEPLATDKPAMQPSSPARAQSPRKESTEEPKKAEAGETAETVETNESNDKGSEAPKDEPEPTKADQESSKEAKEPNNEPQGEPTKSEA</sequence>
<dbReference type="GO" id="GO:0070210">
    <property type="term" value="C:Rpd3L-Expanded complex"/>
    <property type="evidence" value="ECO:0007669"/>
    <property type="project" value="TreeGrafter"/>
</dbReference>
<evidence type="ECO:0000256" key="9">
    <source>
        <dbReference type="ARBA" id="ARBA00061569"/>
    </source>
</evidence>
<dbReference type="FunFam" id="3.40.800.20:FF:000001">
    <property type="entry name" value="Histone deacetylase"/>
    <property type="match status" value="1"/>
</dbReference>
<dbReference type="CDD" id="cd10004">
    <property type="entry name" value="RPD3-like"/>
    <property type="match status" value="1"/>
</dbReference>
<dbReference type="PRINTS" id="PR01271">
    <property type="entry name" value="HISDACETLASE"/>
</dbReference>
<evidence type="ECO:0000256" key="8">
    <source>
        <dbReference type="ARBA" id="ARBA00023242"/>
    </source>
</evidence>
<dbReference type="InterPro" id="IPR003084">
    <property type="entry name" value="HDAC_I/II"/>
</dbReference>
<keyword evidence="6" id="KW-0805">Transcription regulation</keyword>
<keyword evidence="7" id="KW-0804">Transcription</keyword>
<feature type="compositionally biased region" description="Basic and acidic residues" evidence="10">
    <location>
        <begin position="618"/>
        <end position="631"/>
    </location>
</feature>
<dbReference type="GO" id="GO:0031507">
    <property type="term" value="P:heterochromatin formation"/>
    <property type="evidence" value="ECO:0007669"/>
    <property type="project" value="TreeGrafter"/>
</dbReference>
<dbReference type="AlphaFoldDB" id="A0A5N7C2W3"/>
<keyword evidence="5" id="KW-0156">Chromatin regulator</keyword>
<dbReference type="PANTHER" id="PTHR10625">
    <property type="entry name" value="HISTONE DEACETYLASE HDAC1-RELATED"/>
    <property type="match status" value="1"/>
</dbReference>
<feature type="compositionally biased region" description="Polar residues" evidence="10">
    <location>
        <begin position="542"/>
        <end position="557"/>
    </location>
</feature>
<keyword evidence="4" id="KW-0378">Hydrolase</keyword>
<feature type="region of interest" description="Disordered" evidence="10">
    <location>
        <begin position="435"/>
        <end position="461"/>
    </location>
</feature>
<gene>
    <name evidence="11" type="ORF">BDV23DRAFT_159000</name>
</gene>
<comment type="subcellular location">
    <subcellularLocation>
        <location evidence="1">Nucleus</location>
    </subcellularLocation>
</comment>
<dbReference type="SUPFAM" id="SSF52768">
    <property type="entry name" value="Arginase/deacetylase"/>
    <property type="match status" value="1"/>
</dbReference>
<evidence type="ECO:0000256" key="7">
    <source>
        <dbReference type="ARBA" id="ARBA00023163"/>
    </source>
</evidence>
<name>A0A5N7C2W3_PETAA</name>
<dbReference type="Gene3D" id="3.40.800.20">
    <property type="entry name" value="Histone deacetylase domain"/>
    <property type="match status" value="1"/>
</dbReference>
<dbReference type="OrthoDB" id="1918432at2759"/>
<accession>A0A5N6FKH6</accession>
<organism evidence="11">
    <name type="scientific">Petromyces alliaceus</name>
    <name type="common">Aspergillus alliaceus</name>
    <dbReference type="NCBI Taxonomy" id="209559"/>
    <lineage>
        <taxon>Eukaryota</taxon>
        <taxon>Fungi</taxon>
        <taxon>Dikarya</taxon>
        <taxon>Ascomycota</taxon>
        <taxon>Pezizomycotina</taxon>
        <taxon>Eurotiomycetes</taxon>
        <taxon>Eurotiomycetidae</taxon>
        <taxon>Eurotiales</taxon>
        <taxon>Aspergillaceae</taxon>
        <taxon>Aspergillus</taxon>
        <taxon>Aspergillus subgen. Circumdati</taxon>
    </lineage>
</organism>
<feature type="region of interest" description="Disordered" evidence="10">
    <location>
        <begin position="476"/>
        <end position="684"/>
    </location>
</feature>
<evidence type="ECO:0000256" key="3">
    <source>
        <dbReference type="ARBA" id="ARBA00022491"/>
    </source>
</evidence>
<dbReference type="InterPro" id="IPR023801">
    <property type="entry name" value="His_deacetylse_dom"/>
</dbReference>
<feature type="compositionally biased region" description="Low complexity" evidence="10">
    <location>
        <begin position="579"/>
        <end position="588"/>
    </location>
</feature>
<dbReference type="PANTHER" id="PTHR10625:SF10">
    <property type="entry name" value="HISTONE DEACETYLASE HDAC1"/>
    <property type="match status" value="1"/>
</dbReference>
<dbReference type="Proteomes" id="UP000326877">
    <property type="component" value="Unassembled WGS sequence"/>
</dbReference>
<evidence type="ECO:0000256" key="1">
    <source>
        <dbReference type="ARBA" id="ARBA00004123"/>
    </source>
</evidence>
<feature type="compositionally biased region" description="Low complexity" evidence="10">
    <location>
        <begin position="632"/>
        <end position="641"/>
    </location>
</feature>
<evidence type="ECO:0000256" key="2">
    <source>
        <dbReference type="ARBA" id="ARBA00012111"/>
    </source>
</evidence>
<dbReference type="EC" id="3.5.1.98" evidence="2"/>
<dbReference type="InterPro" id="IPR023696">
    <property type="entry name" value="Ureohydrolase_dom_sf"/>
</dbReference>
<evidence type="ECO:0000256" key="6">
    <source>
        <dbReference type="ARBA" id="ARBA00023015"/>
    </source>
</evidence>
<dbReference type="GO" id="GO:0033698">
    <property type="term" value="C:Rpd3L complex"/>
    <property type="evidence" value="ECO:0007669"/>
    <property type="project" value="UniProtKB-ARBA"/>
</dbReference>
<dbReference type="GO" id="GO:0032221">
    <property type="term" value="C:Rpd3S complex"/>
    <property type="evidence" value="ECO:0007669"/>
    <property type="project" value="UniProtKB-ARBA"/>
</dbReference>
<evidence type="ECO:0000256" key="4">
    <source>
        <dbReference type="ARBA" id="ARBA00022801"/>
    </source>
</evidence>
<feature type="compositionally biased region" description="Acidic residues" evidence="10">
    <location>
        <begin position="562"/>
        <end position="578"/>
    </location>
</feature>
<dbReference type="InterPro" id="IPR037138">
    <property type="entry name" value="His_deacetylse_dom_sf"/>
</dbReference>
<dbReference type="GO" id="GO:0141221">
    <property type="term" value="F:histone deacetylase activity, hydrolytic mechanism"/>
    <property type="evidence" value="ECO:0007669"/>
    <property type="project" value="UniProtKB-EC"/>
</dbReference>
<dbReference type="OMA" id="EHRWDKH"/>
<keyword evidence="3" id="KW-0678">Repressor</keyword>
<dbReference type="InterPro" id="IPR000286">
    <property type="entry name" value="HDACs"/>
</dbReference>
<accession>A0A5N7C2W3</accession>
<dbReference type="Pfam" id="PF00850">
    <property type="entry name" value="Hist_deacetyl"/>
    <property type="match status" value="1"/>
</dbReference>
<evidence type="ECO:0000256" key="5">
    <source>
        <dbReference type="ARBA" id="ARBA00022853"/>
    </source>
</evidence>
<proteinExistence type="inferred from homology"/>
<keyword evidence="8" id="KW-0539">Nucleus</keyword>
<feature type="compositionally biased region" description="Basic and acidic residues" evidence="10">
    <location>
        <begin position="643"/>
        <end position="672"/>
    </location>
</feature>
<dbReference type="EMBL" id="ML735278">
    <property type="protein sequence ID" value="KAE8388426.1"/>
    <property type="molecule type" value="Genomic_DNA"/>
</dbReference>
<comment type="similarity">
    <text evidence="9">Belongs to the histone deacetylase family. HD Type 1 subfamily.</text>
</comment>
<evidence type="ECO:0000256" key="10">
    <source>
        <dbReference type="SAM" id="MobiDB-lite"/>
    </source>
</evidence>
<protein>
    <recommendedName>
        <fullName evidence="2">histone deacetylase</fullName>
        <ecNumber evidence="2">3.5.1.98</ecNumber>
    </recommendedName>
</protein>
<dbReference type="PRINTS" id="PR01270">
    <property type="entry name" value="HDASUPER"/>
</dbReference>
<reference evidence="11" key="1">
    <citation type="submission" date="2019-04" db="EMBL/GenBank/DDBJ databases">
        <title>Friends and foes A comparative genomics studyof 23 Aspergillus species from section Flavi.</title>
        <authorList>
            <consortium name="DOE Joint Genome Institute"/>
            <person name="Kjaerbolling I."/>
            <person name="Vesth T."/>
            <person name="Frisvad J.C."/>
            <person name="Nybo J.L."/>
            <person name="Theobald S."/>
            <person name="Kildgaard S."/>
            <person name="Isbrandt T."/>
            <person name="Kuo A."/>
            <person name="Sato A."/>
            <person name="Lyhne E.K."/>
            <person name="Kogle M.E."/>
            <person name="Wiebenga A."/>
            <person name="Kun R.S."/>
            <person name="Lubbers R.J."/>
            <person name="Makela M.R."/>
            <person name="Barry K."/>
            <person name="Chovatia M."/>
            <person name="Clum A."/>
            <person name="Daum C."/>
            <person name="Haridas S."/>
            <person name="He G."/>
            <person name="LaButti K."/>
            <person name="Lipzen A."/>
            <person name="Mondo S."/>
            <person name="Riley R."/>
            <person name="Salamov A."/>
            <person name="Simmons B.A."/>
            <person name="Magnuson J.K."/>
            <person name="Henrissat B."/>
            <person name="Mortensen U.H."/>
            <person name="Larsen T.O."/>
            <person name="Devries R.P."/>
            <person name="Grigoriev I.V."/>
            <person name="Machida M."/>
            <person name="Baker S.E."/>
            <person name="Andersen M.R."/>
        </authorList>
    </citation>
    <scope>NUCLEOTIDE SEQUENCE [LARGE SCALE GENOMIC DNA]</scope>
    <source>
        <strain evidence="11">IBT 14317</strain>
    </source>
</reference>